<dbReference type="Pfam" id="PF01494">
    <property type="entry name" value="FAD_binding_3"/>
    <property type="match status" value="1"/>
</dbReference>
<keyword evidence="5" id="KW-0503">Monooxygenase</keyword>
<accession>A0ABZ1YLC9</accession>
<dbReference type="RefSeq" id="WP_329406754.1">
    <property type="nucleotide sequence ID" value="NZ_CP109441.1"/>
</dbReference>
<reference evidence="5" key="1">
    <citation type="submission" date="2022-10" db="EMBL/GenBank/DDBJ databases">
        <title>The complete genomes of actinobacterial strains from the NBC collection.</title>
        <authorList>
            <person name="Joergensen T.S."/>
            <person name="Alvarez Arevalo M."/>
            <person name="Sterndorff E.B."/>
            <person name="Faurdal D."/>
            <person name="Vuksanovic O."/>
            <person name="Mourched A.-S."/>
            <person name="Charusanti P."/>
            <person name="Shaw S."/>
            <person name="Blin K."/>
            <person name="Weber T."/>
        </authorList>
    </citation>
    <scope>NUCLEOTIDE SEQUENCE</scope>
    <source>
        <strain evidence="5">NBC_01482</strain>
    </source>
</reference>
<comment type="cofactor">
    <cofactor evidence="1">
        <name>FAD</name>
        <dbReference type="ChEBI" id="CHEBI:57692"/>
    </cofactor>
</comment>
<dbReference type="SUPFAM" id="SSF51905">
    <property type="entry name" value="FAD/NAD(P)-binding domain"/>
    <property type="match status" value="1"/>
</dbReference>
<organism evidence="5 6">
    <name type="scientific">Nocardia vinacea</name>
    <dbReference type="NCBI Taxonomy" id="96468"/>
    <lineage>
        <taxon>Bacteria</taxon>
        <taxon>Bacillati</taxon>
        <taxon>Actinomycetota</taxon>
        <taxon>Actinomycetes</taxon>
        <taxon>Mycobacteriales</taxon>
        <taxon>Nocardiaceae</taxon>
        <taxon>Nocardia</taxon>
    </lineage>
</organism>
<dbReference type="Gene3D" id="3.50.50.60">
    <property type="entry name" value="FAD/NAD(P)-binding domain"/>
    <property type="match status" value="1"/>
</dbReference>
<evidence type="ECO:0000256" key="2">
    <source>
        <dbReference type="ARBA" id="ARBA00022630"/>
    </source>
</evidence>
<keyword evidence="5" id="KW-0560">Oxidoreductase</keyword>
<name>A0ABZ1YLC9_9NOCA</name>
<keyword evidence="6" id="KW-1185">Reference proteome</keyword>
<evidence type="ECO:0000256" key="3">
    <source>
        <dbReference type="ARBA" id="ARBA00022827"/>
    </source>
</evidence>
<dbReference type="PANTHER" id="PTHR43004">
    <property type="entry name" value="TRK SYSTEM POTASSIUM UPTAKE PROTEIN"/>
    <property type="match status" value="1"/>
</dbReference>
<proteinExistence type="predicted"/>
<dbReference type="PANTHER" id="PTHR43004:SF19">
    <property type="entry name" value="BINDING MONOOXYGENASE, PUTATIVE (JCVI)-RELATED"/>
    <property type="match status" value="1"/>
</dbReference>
<dbReference type="Proteomes" id="UP001432062">
    <property type="component" value="Chromosome"/>
</dbReference>
<dbReference type="InterPro" id="IPR050641">
    <property type="entry name" value="RIFMO-like"/>
</dbReference>
<sequence length="105" mass="11241">MSGSAPHGDADVDVPVLIVGGGPAGLTAALELARRGVGGLLVERRAFTTHFPRAHLLNVRTMETFHDIGVAEQIYRESPSEDRWHKCGSWSAMPRTATHRPAASG</sequence>
<dbReference type="InterPro" id="IPR036188">
    <property type="entry name" value="FAD/NAD-bd_sf"/>
</dbReference>
<evidence type="ECO:0000259" key="4">
    <source>
        <dbReference type="Pfam" id="PF01494"/>
    </source>
</evidence>
<keyword evidence="3" id="KW-0274">FAD</keyword>
<dbReference type="GO" id="GO:0004497">
    <property type="term" value="F:monooxygenase activity"/>
    <property type="evidence" value="ECO:0007669"/>
    <property type="project" value="UniProtKB-KW"/>
</dbReference>
<evidence type="ECO:0000313" key="6">
    <source>
        <dbReference type="Proteomes" id="UP001432062"/>
    </source>
</evidence>
<feature type="domain" description="FAD-binding" evidence="4">
    <location>
        <begin position="13"/>
        <end position="83"/>
    </location>
</feature>
<keyword evidence="2" id="KW-0285">Flavoprotein</keyword>
<dbReference type="EMBL" id="CP109441">
    <property type="protein sequence ID" value="WUV44042.1"/>
    <property type="molecule type" value="Genomic_DNA"/>
</dbReference>
<evidence type="ECO:0000256" key="1">
    <source>
        <dbReference type="ARBA" id="ARBA00001974"/>
    </source>
</evidence>
<protein>
    <submittedName>
        <fullName evidence="5">FAD-dependent monooxygenase</fullName>
    </submittedName>
</protein>
<dbReference type="InterPro" id="IPR002938">
    <property type="entry name" value="FAD-bd"/>
</dbReference>
<evidence type="ECO:0000313" key="5">
    <source>
        <dbReference type="EMBL" id="WUV44042.1"/>
    </source>
</evidence>
<gene>
    <name evidence="5" type="ORF">OG563_33320</name>
</gene>